<reference evidence="2" key="1">
    <citation type="submission" date="2018-10" db="EMBL/GenBank/DDBJ databases">
        <title>FDA dAtabase for Regulatory Grade micrObial Sequences (FDA-ARGOS): Supporting development and validation of Infectious Disease Dx tests.</title>
        <authorList>
            <person name="Minogue T."/>
            <person name="Wolcott M."/>
            <person name="Wasieloski L."/>
            <person name="Aguilar W."/>
            <person name="Moore D."/>
            <person name="Tallon L."/>
            <person name="Sadzewicz L."/>
            <person name="Sengamalay N."/>
            <person name="Ott S."/>
            <person name="Godinez A."/>
            <person name="Nagaraj S."/>
            <person name="Vavikolanu K."/>
            <person name="Vyas G."/>
            <person name="Nadendla S."/>
            <person name="George J."/>
            <person name="Sichtig H."/>
        </authorList>
    </citation>
    <scope>NUCLEOTIDE SEQUENCE [LARGE SCALE GENOMIC DNA]</scope>
    <source>
        <strain evidence="2">FDAARGOS_343</strain>
    </source>
</reference>
<evidence type="ECO:0000313" key="1">
    <source>
        <dbReference type="EMBL" id="TRZ38140.1"/>
    </source>
</evidence>
<dbReference type="Proteomes" id="UP000319837">
    <property type="component" value="Unassembled WGS sequence"/>
</dbReference>
<evidence type="ECO:0000313" key="2">
    <source>
        <dbReference type="Proteomes" id="UP000319837"/>
    </source>
</evidence>
<dbReference type="EMBL" id="RIBP01000004">
    <property type="protein sequence ID" value="TRZ38140.1"/>
    <property type="molecule type" value="Genomic_DNA"/>
</dbReference>
<gene>
    <name evidence="1" type="ORF">CEQ21_22280</name>
</gene>
<protein>
    <submittedName>
        <fullName evidence="1">Uncharacterized protein</fullName>
    </submittedName>
</protein>
<organism evidence="1 2">
    <name type="scientific">Niallia circulans</name>
    <name type="common">Bacillus circulans</name>
    <dbReference type="NCBI Taxonomy" id="1397"/>
    <lineage>
        <taxon>Bacteria</taxon>
        <taxon>Bacillati</taxon>
        <taxon>Bacillota</taxon>
        <taxon>Bacilli</taxon>
        <taxon>Bacillales</taxon>
        <taxon>Bacillaceae</taxon>
        <taxon>Niallia</taxon>
    </lineage>
</organism>
<sequence>MRLYFKLYLKGGAPIRLGQKVIYKSKIHLFFFDHGNGLAEIQNPLTKSIILAKYEDLIIRLK</sequence>
<name>A0A553SMB8_NIACI</name>
<dbReference type="AlphaFoldDB" id="A0A553SMB8"/>
<proteinExistence type="predicted"/>
<comment type="caution">
    <text evidence="1">The sequence shown here is derived from an EMBL/GenBank/DDBJ whole genome shotgun (WGS) entry which is preliminary data.</text>
</comment>
<accession>A0A553SMB8</accession>